<feature type="repeat" description="WD" evidence="5">
    <location>
        <begin position="141"/>
        <end position="183"/>
    </location>
</feature>
<dbReference type="InterPro" id="IPR036322">
    <property type="entry name" value="WD40_repeat_dom_sf"/>
</dbReference>
<keyword evidence="2 5" id="KW-0853">WD repeat</keyword>
<feature type="repeat" description="WD" evidence="5">
    <location>
        <begin position="275"/>
        <end position="315"/>
    </location>
</feature>
<dbReference type="PROSITE" id="PS50082">
    <property type="entry name" value="WD_REPEATS_2"/>
    <property type="match status" value="6"/>
</dbReference>
<dbReference type="InterPro" id="IPR019775">
    <property type="entry name" value="WD40_repeat_CS"/>
</dbReference>
<dbReference type="InterPro" id="IPR012972">
    <property type="entry name" value="NLE"/>
</dbReference>
<dbReference type="PRINTS" id="PR00320">
    <property type="entry name" value="GPROTEINBRPT"/>
</dbReference>
<dbReference type="PANTHER" id="PTHR19848:SF0">
    <property type="entry name" value="NOTCHLESS PROTEIN HOMOLOG 1"/>
    <property type="match status" value="1"/>
</dbReference>
<dbReference type="AlphaFoldDB" id="A0A1F8A2R4"/>
<dbReference type="STRING" id="109264.A0A1F8A2R4"/>
<keyword evidence="8" id="KW-1185">Reference proteome</keyword>
<dbReference type="EMBL" id="LYCR01000039">
    <property type="protein sequence ID" value="OGM45655.1"/>
    <property type="molecule type" value="Genomic_DNA"/>
</dbReference>
<organism evidence="7 8">
    <name type="scientific">Aspergillus bombycis</name>
    <dbReference type="NCBI Taxonomy" id="109264"/>
    <lineage>
        <taxon>Eukaryota</taxon>
        <taxon>Fungi</taxon>
        <taxon>Dikarya</taxon>
        <taxon>Ascomycota</taxon>
        <taxon>Pezizomycotina</taxon>
        <taxon>Eurotiomycetes</taxon>
        <taxon>Eurotiomycetidae</taxon>
        <taxon>Eurotiales</taxon>
        <taxon>Aspergillaceae</taxon>
        <taxon>Aspergillus</taxon>
    </lineage>
</organism>
<feature type="repeat" description="WD" evidence="5">
    <location>
        <begin position="430"/>
        <end position="471"/>
    </location>
</feature>
<dbReference type="GO" id="GO:0000027">
    <property type="term" value="P:ribosomal large subunit assembly"/>
    <property type="evidence" value="ECO:0007669"/>
    <property type="project" value="TreeGrafter"/>
</dbReference>
<feature type="repeat" description="WD" evidence="5">
    <location>
        <begin position="227"/>
        <end position="266"/>
    </location>
</feature>
<evidence type="ECO:0000256" key="4">
    <source>
        <dbReference type="ARBA" id="ARBA00023242"/>
    </source>
</evidence>
<dbReference type="InterPro" id="IPR020472">
    <property type="entry name" value="WD40_PAC1"/>
</dbReference>
<dbReference type="InterPro" id="IPR001680">
    <property type="entry name" value="WD40_rpt"/>
</dbReference>
<dbReference type="PANTHER" id="PTHR19848">
    <property type="entry name" value="WD40 REPEAT PROTEIN"/>
    <property type="match status" value="1"/>
</dbReference>
<evidence type="ECO:0000313" key="8">
    <source>
        <dbReference type="Proteomes" id="UP000179179"/>
    </source>
</evidence>
<dbReference type="InterPro" id="IPR015943">
    <property type="entry name" value="WD40/YVTN_repeat-like_dom_sf"/>
</dbReference>
<sequence>MSTLVPPPTKRQKTEIAEKARLQQEIESIPDNLGSVRVQFFDQATGSATGPAVSVPVADANVKNLETLLNTLQGNEDDERVPYRFTYQSQDKDNQAIDILADLYHSLLQPGLRTTEDTISLYFTPQAVFRVKAVSRCAASIAGHGEAILATAFSPVSSSTMVTGSGDSTARVWDCDTGTPLHTLKGHTSWVLAVAYSPNGAIIATGSMDNSVRLWDAKKGQALGGPLKGHAKWITSLAWEPYHVQETGRPRLASASKDSTVRVWDVVSKRIDIVLSGHKGSVTCVRWGGMGKIYTASHDKTIKVWDAKQGTLIQTLQAHAHRVNHLALSTDFVLRTAYHDHTKKVPEADADKVAAARKRFEQAATVDNKIVERLVSASDDFTMYLWEPESSNKPVARLLGHQKEVNHVPSPPIWHILHPLDSIIMFITTFRGHVGAVYQCCFSADSRLLVSSSKDTTLKVWNVRTGKLAMDLPGHKDEVFAVDWSPDGEKVGSGGKDKAVRIWRN</sequence>
<dbReference type="SMART" id="SM00320">
    <property type="entry name" value="WD40"/>
    <property type="match status" value="7"/>
</dbReference>
<feature type="repeat" description="WD" evidence="5">
    <location>
        <begin position="184"/>
        <end position="225"/>
    </location>
</feature>
<evidence type="ECO:0000256" key="3">
    <source>
        <dbReference type="ARBA" id="ARBA00022737"/>
    </source>
</evidence>
<accession>A0A1F8A2R4</accession>
<dbReference type="CDD" id="cd00200">
    <property type="entry name" value="WD40"/>
    <property type="match status" value="1"/>
</dbReference>
<protein>
    <submittedName>
        <fullName evidence="7">WD repeat-containing protein</fullName>
    </submittedName>
</protein>
<dbReference type="Gene3D" id="2.130.10.10">
    <property type="entry name" value="YVTN repeat-like/Quinoprotein amine dehydrogenase"/>
    <property type="match status" value="1"/>
</dbReference>
<dbReference type="Pfam" id="PF00400">
    <property type="entry name" value="WD40"/>
    <property type="match status" value="6"/>
</dbReference>
<evidence type="ECO:0000256" key="1">
    <source>
        <dbReference type="ARBA" id="ARBA00004604"/>
    </source>
</evidence>
<dbReference type="SUPFAM" id="SSF50978">
    <property type="entry name" value="WD40 repeat-like"/>
    <property type="match status" value="1"/>
</dbReference>
<reference evidence="7 8" key="1">
    <citation type="journal article" date="2016" name="Genome Biol. Evol.">
        <title>Draft genome sequence of an aflatoxigenic Aspergillus species, A. bombycis.</title>
        <authorList>
            <person name="Moore G.G."/>
            <person name="Mack B.M."/>
            <person name="Beltz S.B."/>
            <person name="Gilbert M.K."/>
        </authorList>
    </citation>
    <scope>NUCLEOTIDE SEQUENCE [LARGE SCALE GENOMIC DNA]</scope>
    <source>
        <strain evidence="8">NRRL 26010</strain>
    </source>
</reference>
<dbReference type="Pfam" id="PF08154">
    <property type="entry name" value="NLE"/>
    <property type="match status" value="1"/>
</dbReference>
<proteinExistence type="predicted"/>
<dbReference type="PROSITE" id="PS50294">
    <property type="entry name" value="WD_REPEATS_REGION"/>
    <property type="match status" value="6"/>
</dbReference>
<gene>
    <name evidence="7" type="ORF">ABOM_005432</name>
</gene>
<dbReference type="GO" id="GO:0005730">
    <property type="term" value="C:nucleolus"/>
    <property type="evidence" value="ECO:0007669"/>
    <property type="project" value="UniProtKB-SubCell"/>
</dbReference>
<dbReference type="Proteomes" id="UP000179179">
    <property type="component" value="Unassembled WGS sequence"/>
</dbReference>
<comment type="subcellular location">
    <subcellularLocation>
        <location evidence="1">Nucleus</location>
        <location evidence="1">Nucleolus</location>
    </subcellularLocation>
</comment>
<dbReference type="RefSeq" id="XP_022389372.1">
    <property type="nucleotide sequence ID" value="XM_022532561.1"/>
</dbReference>
<evidence type="ECO:0000313" key="7">
    <source>
        <dbReference type="EMBL" id="OGM45655.1"/>
    </source>
</evidence>
<keyword evidence="4" id="KW-0539">Nucleus</keyword>
<keyword evidence="3" id="KW-0677">Repeat</keyword>
<evidence type="ECO:0000259" key="6">
    <source>
        <dbReference type="Pfam" id="PF08154"/>
    </source>
</evidence>
<name>A0A1F8A2R4_9EURO</name>
<evidence type="ECO:0000256" key="2">
    <source>
        <dbReference type="ARBA" id="ARBA00022574"/>
    </source>
</evidence>
<dbReference type="OrthoDB" id="10267436at2759"/>
<dbReference type="PROSITE" id="PS00678">
    <property type="entry name" value="WD_REPEATS_1"/>
    <property type="match status" value="4"/>
</dbReference>
<comment type="caution">
    <text evidence="7">The sequence shown here is derived from an EMBL/GenBank/DDBJ whole genome shotgun (WGS) entry which is preliminary data.</text>
</comment>
<dbReference type="GeneID" id="34448822"/>
<feature type="repeat" description="WD" evidence="5">
    <location>
        <begin position="472"/>
        <end position="505"/>
    </location>
</feature>
<feature type="domain" description="NLE" evidence="6">
    <location>
        <begin position="36"/>
        <end position="89"/>
    </location>
</feature>
<evidence type="ECO:0000256" key="5">
    <source>
        <dbReference type="PROSITE-ProRule" id="PRU00221"/>
    </source>
</evidence>